<evidence type="ECO:0000313" key="5">
    <source>
        <dbReference type="Proteomes" id="UP000069620"/>
    </source>
</evidence>
<evidence type="ECO:0000259" key="3">
    <source>
        <dbReference type="Pfam" id="PF13649"/>
    </source>
</evidence>
<dbReference type="InterPro" id="IPR041698">
    <property type="entry name" value="Methyltransf_25"/>
</dbReference>
<feature type="domain" description="Methyltransferase" evidence="3">
    <location>
        <begin position="46"/>
        <end position="135"/>
    </location>
</feature>
<dbReference type="Gene3D" id="3.40.50.150">
    <property type="entry name" value="Vaccinia Virus protein VP39"/>
    <property type="match status" value="1"/>
</dbReference>
<dbReference type="PANTHER" id="PTHR43861:SF1">
    <property type="entry name" value="TRANS-ACONITATE 2-METHYLTRANSFERASE"/>
    <property type="match status" value="1"/>
</dbReference>
<organism evidence="4 5">
    <name type="scientific">Mycolicibacterium brisbanense</name>
    <dbReference type="NCBI Taxonomy" id="146020"/>
    <lineage>
        <taxon>Bacteria</taxon>
        <taxon>Bacillati</taxon>
        <taxon>Actinomycetota</taxon>
        <taxon>Actinomycetes</taxon>
        <taxon>Mycobacteriales</taxon>
        <taxon>Mycobacteriaceae</taxon>
        <taxon>Mycolicibacterium</taxon>
    </lineage>
</organism>
<dbReference type="GO" id="GO:0032259">
    <property type="term" value="P:methylation"/>
    <property type="evidence" value="ECO:0007669"/>
    <property type="project" value="UniProtKB-KW"/>
</dbReference>
<sequence>MFDQYELIAAEYAQHFTDEFDVRPFDRCLVRSFTELVLRSGGDAALDVGCGPGQAAAELTRFGLSTVGVDGSPAMIAIARKRYPQVRFQVADMRELPYRDSTFSAVSAWYSIIHTPADELADLFAEFRRVLTDPGWLLLGFQTGAPPLSFDEAFGHAVSMTFLRHDPAVVRDALAAAGFTGYATATRERQPQLKETADQAFIIASATP</sequence>
<dbReference type="InterPro" id="IPR029063">
    <property type="entry name" value="SAM-dependent_MTases_sf"/>
</dbReference>
<evidence type="ECO:0000313" key="4">
    <source>
        <dbReference type="EMBL" id="GAS91009.1"/>
    </source>
</evidence>
<evidence type="ECO:0000256" key="1">
    <source>
        <dbReference type="ARBA" id="ARBA00022603"/>
    </source>
</evidence>
<dbReference type="RefSeq" id="WP_062831021.1">
    <property type="nucleotide sequence ID" value="NZ_BCSX01000044.1"/>
</dbReference>
<dbReference type="OrthoDB" id="9805171at2"/>
<dbReference type="GO" id="GO:0008168">
    <property type="term" value="F:methyltransferase activity"/>
    <property type="evidence" value="ECO:0007669"/>
    <property type="project" value="UniProtKB-KW"/>
</dbReference>
<reference evidence="5" key="2">
    <citation type="submission" date="2016-02" db="EMBL/GenBank/DDBJ databases">
        <title>Draft genome sequence of five rapidly growing Mycobacterium species.</title>
        <authorList>
            <person name="Katahira K."/>
            <person name="Gotou Y."/>
            <person name="Iida K."/>
            <person name="Ogura Y."/>
            <person name="Hayashi T."/>
        </authorList>
    </citation>
    <scope>NUCLEOTIDE SEQUENCE [LARGE SCALE GENOMIC DNA]</scope>
    <source>
        <strain evidence="5">JCM15654</strain>
    </source>
</reference>
<evidence type="ECO:0000256" key="2">
    <source>
        <dbReference type="ARBA" id="ARBA00022679"/>
    </source>
</evidence>
<dbReference type="CDD" id="cd02440">
    <property type="entry name" value="AdoMet_MTases"/>
    <property type="match status" value="1"/>
</dbReference>
<reference evidence="5" key="1">
    <citation type="journal article" date="2016" name="Genome Announc.">
        <title>Draft Genome Sequences of Five Rapidly Growing Mycobacterium Species, M. thermoresistibile, M. fortuitum subsp. acetamidolyticum, M. canariasense, M. brisbanense, and M. novocastrense.</title>
        <authorList>
            <person name="Katahira K."/>
            <person name="Ogura Y."/>
            <person name="Gotoh Y."/>
            <person name="Hayashi T."/>
        </authorList>
    </citation>
    <scope>NUCLEOTIDE SEQUENCE [LARGE SCALE GENOMIC DNA]</scope>
    <source>
        <strain evidence="5">JCM15654</strain>
    </source>
</reference>
<dbReference type="EMBL" id="BCSX01000044">
    <property type="protein sequence ID" value="GAS91009.1"/>
    <property type="molecule type" value="Genomic_DNA"/>
</dbReference>
<keyword evidence="1 4" id="KW-0489">Methyltransferase</keyword>
<dbReference type="Proteomes" id="UP000069620">
    <property type="component" value="Unassembled WGS sequence"/>
</dbReference>
<proteinExistence type="predicted"/>
<dbReference type="PANTHER" id="PTHR43861">
    <property type="entry name" value="TRANS-ACONITATE 2-METHYLTRANSFERASE-RELATED"/>
    <property type="match status" value="1"/>
</dbReference>
<dbReference type="STRING" id="146020.RMCB_5105"/>
<keyword evidence="2 4" id="KW-0808">Transferase</keyword>
<name>A0A117I736_9MYCO</name>
<dbReference type="Pfam" id="PF13649">
    <property type="entry name" value="Methyltransf_25"/>
    <property type="match status" value="1"/>
</dbReference>
<comment type="caution">
    <text evidence="4">The sequence shown here is derived from an EMBL/GenBank/DDBJ whole genome shotgun (WGS) entry which is preliminary data.</text>
</comment>
<protein>
    <submittedName>
        <fullName evidence="4">Methyltransferase</fullName>
    </submittedName>
</protein>
<dbReference type="SUPFAM" id="SSF53335">
    <property type="entry name" value="S-adenosyl-L-methionine-dependent methyltransferases"/>
    <property type="match status" value="1"/>
</dbReference>
<accession>A0A117I736</accession>
<dbReference type="AlphaFoldDB" id="A0A117I736"/>
<gene>
    <name evidence="4" type="ORF">RMCB_5105</name>
</gene>
<keyword evidence="5" id="KW-1185">Reference proteome</keyword>